<evidence type="ECO:0000256" key="1">
    <source>
        <dbReference type="ARBA" id="ARBA00011046"/>
    </source>
</evidence>
<name>Q024E4_SOLUE</name>
<accession>Q024E4</accession>
<dbReference type="GO" id="GO:0045892">
    <property type="term" value="P:negative regulation of DNA-templated transcription"/>
    <property type="evidence" value="ECO:0007669"/>
    <property type="project" value="InterPro"/>
</dbReference>
<dbReference type="InterPro" id="IPR005650">
    <property type="entry name" value="BlaI_family"/>
</dbReference>
<dbReference type="GO" id="GO:0003677">
    <property type="term" value="F:DNA binding"/>
    <property type="evidence" value="ECO:0007669"/>
    <property type="project" value="UniProtKB-KW"/>
</dbReference>
<dbReference type="KEGG" id="sus:Acid_2643"/>
<organism evidence="5">
    <name type="scientific">Solibacter usitatus (strain Ellin6076)</name>
    <dbReference type="NCBI Taxonomy" id="234267"/>
    <lineage>
        <taxon>Bacteria</taxon>
        <taxon>Pseudomonadati</taxon>
        <taxon>Acidobacteriota</taxon>
        <taxon>Terriglobia</taxon>
        <taxon>Bryobacterales</taxon>
        <taxon>Solibacteraceae</taxon>
        <taxon>Candidatus Solibacter</taxon>
    </lineage>
</organism>
<keyword evidence="2" id="KW-0805">Transcription regulation</keyword>
<gene>
    <name evidence="5" type="ordered locus">Acid_2643</name>
</gene>
<dbReference type="InterPro" id="IPR036388">
    <property type="entry name" value="WH-like_DNA-bd_sf"/>
</dbReference>
<comment type="similarity">
    <text evidence="1">Belongs to the BlaI transcriptional regulatory family.</text>
</comment>
<dbReference type="OrthoDB" id="279010at2"/>
<keyword evidence="3" id="KW-0238">DNA-binding</keyword>
<keyword evidence="4" id="KW-0804">Transcription</keyword>
<evidence type="ECO:0000256" key="4">
    <source>
        <dbReference type="ARBA" id="ARBA00023163"/>
    </source>
</evidence>
<sequence length="127" mass="13989">MANHSLPTSGELDILAVLWRLGPSTVREVHEALGKDSGYTSTLKQMQLMAGKGLVLRNERFRSHLYEVATPKEQTQQQIAGDLLKRAFEGSAKNLVLGALSAQPASAADLADIRRMLDQFEKRRGSK</sequence>
<dbReference type="InterPro" id="IPR036390">
    <property type="entry name" value="WH_DNA-bd_sf"/>
</dbReference>
<dbReference type="eggNOG" id="COG3682">
    <property type="taxonomic scope" value="Bacteria"/>
</dbReference>
<dbReference type="Pfam" id="PF03965">
    <property type="entry name" value="Penicillinase_R"/>
    <property type="match status" value="1"/>
</dbReference>
<dbReference type="InParanoid" id="Q024E4"/>
<dbReference type="SUPFAM" id="SSF46785">
    <property type="entry name" value="Winged helix' DNA-binding domain"/>
    <property type="match status" value="1"/>
</dbReference>
<dbReference type="STRING" id="234267.Acid_2643"/>
<evidence type="ECO:0000256" key="2">
    <source>
        <dbReference type="ARBA" id="ARBA00023015"/>
    </source>
</evidence>
<dbReference type="EMBL" id="CP000473">
    <property type="protein sequence ID" value="ABJ83632.1"/>
    <property type="molecule type" value="Genomic_DNA"/>
</dbReference>
<dbReference type="HOGENOM" id="CLU_119090_4_2_0"/>
<protein>
    <submittedName>
        <fullName evidence="5">Transcriptional repressor, CopY family</fullName>
    </submittedName>
</protein>
<dbReference type="Gene3D" id="1.10.10.10">
    <property type="entry name" value="Winged helix-like DNA-binding domain superfamily/Winged helix DNA-binding domain"/>
    <property type="match status" value="1"/>
</dbReference>
<proteinExistence type="inferred from homology"/>
<evidence type="ECO:0000256" key="3">
    <source>
        <dbReference type="ARBA" id="ARBA00023125"/>
    </source>
</evidence>
<dbReference type="AlphaFoldDB" id="Q024E4"/>
<evidence type="ECO:0000313" key="5">
    <source>
        <dbReference type="EMBL" id="ABJ83632.1"/>
    </source>
</evidence>
<reference evidence="5" key="1">
    <citation type="submission" date="2006-10" db="EMBL/GenBank/DDBJ databases">
        <title>Complete sequence of Solibacter usitatus Ellin6076.</title>
        <authorList>
            <consortium name="US DOE Joint Genome Institute"/>
            <person name="Copeland A."/>
            <person name="Lucas S."/>
            <person name="Lapidus A."/>
            <person name="Barry K."/>
            <person name="Detter J.C."/>
            <person name="Glavina del Rio T."/>
            <person name="Hammon N."/>
            <person name="Israni S."/>
            <person name="Dalin E."/>
            <person name="Tice H."/>
            <person name="Pitluck S."/>
            <person name="Thompson L.S."/>
            <person name="Brettin T."/>
            <person name="Bruce D."/>
            <person name="Han C."/>
            <person name="Tapia R."/>
            <person name="Gilna P."/>
            <person name="Schmutz J."/>
            <person name="Larimer F."/>
            <person name="Land M."/>
            <person name="Hauser L."/>
            <person name="Kyrpides N."/>
            <person name="Mikhailova N."/>
            <person name="Janssen P.H."/>
            <person name="Kuske C.R."/>
            <person name="Richardson P."/>
        </authorList>
    </citation>
    <scope>NUCLEOTIDE SEQUENCE</scope>
    <source>
        <strain evidence="5">Ellin6076</strain>
    </source>
</reference>
<dbReference type="Gene3D" id="1.10.4040.10">
    <property type="entry name" value="Penicillinase repressor domain"/>
    <property type="match status" value="1"/>
</dbReference>